<evidence type="ECO:0000313" key="6">
    <source>
        <dbReference type="EMBL" id="MBI6548788.1"/>
    </source>
</evidence>
<dbReference type="InterPro" id="IPR017853">
    <property type="entry name" value="GH"/>
</dbReference>
<dbReference type="InterPro" id="IPR029070">
    <property type="entry name" value="Chitinase_insertion_sf"/>
</dbReference>
<keyword evidence="4" id="KW-0119">Carbohydrate metabolism</keyword>
<comment type="caution">
    <text evidence="6">The sequence shown here is derived from an EMBL/GenBank/DDBJ whole genome shotgun (WGS) entry which is preliminary data.</text>
</comment>
<feature type="domain" description="GH18" evidence="5">
    <location>
        <begin position="50"/>
        <end position="480"/>
    </location>
</feature>
<keyword evidence="3" id="KW-0146">Chitin degradation</keyword>
<dbReference type="PANTHER" id="PTHR11177">
    <property type="entry name" value="CHITINASE"/>
    <property type="match status" value="1"/>
</dbReference>
<evidence type="ECO:0000259" key="5">
    <source>
        <dbReference type="PROSITE" id="PS51910"/>
    </source>
</evidence>
<dbReference type="PROSITE" id="PS51910">
    <property type="entry name" value="GH18_2"/>
    <property type="match status" value="1"/>
</dbReference>
<dbReference type="SUPFAM" id="SSF54556">
    <property type="entry name" value="Chitinase insertion domain"/>
    <property type="match status" value="1"/>
</dbReference>
<dbReference type="EC" id="3.2.1.14" evidence="2"/>
<reference evidence="6 7" key="1">
    <citation type="submission" date="2020-08" db="EMBL/GenBank/DDBJ databases">
        <title>Description of Xenorhabdus lircayensis sp. nov., the symbiotic bacterium associated with the entomopathogenic nematode Steirnernema unicornum.</title>
        <authorList>
            <person name="Castaneda-Alvarez C."/>
            <person name="Prodan S."/>
            <person name="Zamorano A."/>
            <person name="San-Blas E."/>
            <person name="Aballay E."/>
        </authorList>
    </citation>
    <scope>NUCLEOTIDE SEQUENCE [LARGE SCALE GENOMIC DNA]</scope>
    <source>
        <strain evidence="6 7">VLS</strain>
    </source>
</reference>
<evidence type="ECO:0000256" key="3">
    <source>
        <dbReference type="ARBA" id="ARBA00023024"/>
    </source>
</evidence>
<organism evidence="6 7">
    <name type="scientific">Xenorhabdus lircayensis</name>
    <dbReference type="NCBI Taxonomy" id="2763499"/>
    <lineage>
        <taxon>Bacteria</taxon>
        <taxon>Pseudomonadati</taxon>
        <taxon>Pseudomonadota</taxon>
        <taxon>Gammaproteobacteria</taxon>
        <taxon>Enterobacterales</taxon>
        <taxon>Morganellaceae</taxon>
        <taxon>Xenorhabdus</taxon>
    </lineage>
</organism>
<gene>
    <name evidence="6" type="ORF">H8A87_08650</name>
</gene>
<dbReference type="InterPro" id="IPR001223">
    <property type="entry name" value="Glyco_hydro18_cat"/>
</dbReference>
<keyword evidence="7" id="KW-1185">Reference proteome</keyword>
<evidence type="ECO:0000256" key="2">
    <source>
        <dbReference type="ARBA" id="ARBA00012729"/>
    </source>
</evidence>
<dbReference type="Proteomes" id="UP000696184">
    <property type="component" value="Unassembled WGS sequence"/>
</dbReference>
<dbReference type="Gene3D" id="3.20.20.80">
    <property type="entry name" value="Glycosidases"/>
    <property type="match status" value="1"/>
</dbReference>
<evidence type="ECO:0000256" key="4">
    <source>
        <dbReference type="ARBA" id="ARBA00023326"/>
    </source>
</evidence>
<dbReference type="InterPro" id="IPR011583">
    <property type="entry name" value="Chitinase_II/V-like_cat"/>
</dbReference>
<dbReference type="SMART" id="SM00636">
    <property type="entry name" value="Glyco_18"/>
    <property type="match status" value="1"/>
</dbReference>
<comment type="catalytic activity">
    <reaction evidence="1">
        <text>Random endo-hydrolysis of N-acetyl-beta-D-glucosaminide (1-&gt;4)-beta-linkages in chitin and chitodextrins.</text>
        <dbReference type="EC" id="3.2.1.14"/>
    </reaction>
</comment>
<name>A0ABS0U4I2_9GAMM</name>
<sequence length="499" mass="56191">MSKITQIDPLSEESYRLDNFKPATETTKYSYTSGRVALPVYNKYDVKNRPKVIGYYTDWSQYDGRLQGNQTPSARGRGIDLQHLLDNPFAYDKLIIGFCGILGDKGEKASLISRAAPKFDRHKNGEVTFTDEWGDCQSYVNCTYPGWQDIHMPRDFNQANSMGILGGLAKVQGAARAQGHDLAMSFSVGGWTMSNGFFHMVRDNQLKSNFISSLIDIFRRFPMFTEVDIDWEYPGAPGNQNPHDSDDGKYYISLIRDLSSAFKNEGRSDIKISIACSAVPDIMEKSSIPELLNAGLYGVNVMTYDFFGTPWADKLRHHTNLRRYPGSENSVEKAVEYLLSVGVPSQAINIGYAGYSRNAKNTNIDSYSPLSGSYNHDKGTTTTGTFESGSTEWYDTIYNYIDLESRKDRNNFTLYTDEVADADYLYNQDSKLFLSIDTPRTVKAKAKYALEKNLGGVFTWTADQDRGLLVNAAREGLECPLLIKKIDMEPFYYKGKTSK</sequence>
<dbReference type="InterPro" id="IPR050314">
    <property type="entry name" value="Glycosyl_Hydrlase_18"/>
</dbReference>
<dbReference type="SUPFAM" id="SSF51445">
    <property type="entry name" value="(Trans)glycosidases"/>
    <property type="match status" value="1"/>
</dbReference>
<dbReference type="EMBL" id="JACOII010000033">
    <property type="protein sequence ID" value="MBI6548788.1"/>
    <property type="molecule type" value="Genomic_DNA"/>
</dbReference>
<dbReference type="Gene3D" id="3.10.50.10">
    <property type="match status" value="1"/>
</dbReference>
<proteinExistence type="predicted"/>
<dbReference type="RefSeq" id="WP_198689572.1">
    <property type="nucleotide sequence ID" value="NZ_CAWPUD010000031.1"/>
</dbReference>
<protein>
    <recommendedName>
        <fullName evidence="2">chitinase</fullName>
        <ecNumber evidence="2">3.2.1.14</ecNumber>
    </recommendedName>
</protein>
<accession>A0ABS0U4I2</accession>
<evidence type="ECO:0000256" key="1">
    <source>
        <dbReference type="ARBA" id="ARBA00000822"/>
    </source>
</evidence>
<dbReference type="Pfam" id="PF00704">
    <property type="entry name" value="Glyco_hydro_18"/>
    <property type="match status" value="1"/>
</dbReference>
<evidence type="ECO:0000313" key="7">
    <source>
        <dbReference type="Proteomes" id="UP000696184"/>
    </source>
</evidence>
<keyword evidence="4" id="KW-0624">Polysaccharide degradation</keyword>
<dbReference type="PANTHER" id="PTHR11177:SF317">
    <property type="entry name" value="CHITINASE 12-RELATED"/>
    <property type="match status" value="1"/>
</dbReference>